<name>A0A453SZ33_AEGTS</name>
<dbReference type="Pfam" id="PF08246">
    <property type="entry name" value="Inhibitor_I29"/>
    <property type="match status" value="2"/>
</dbReference>
<reference evidence="3" key="1">
    <citation type="journal article" date="2014" name="Science">
        <title>Ancient hybridizations among the ancestral genomes of bread wheat.</title>
        <authorList>
            <consortium name="International Wheat Genome Sequencing Consortium,"/>
            <person name="Marcussen T."/>
            <person name="Sandve S.R."/>
            <person name="Heier L."/>
            <person name="Spannagl M."/>
            <person name="Pfeifer M."/>
            <person name="Jakobsen K.S."/>
            <person name="Wulff B.B."/>
            <person name="Steuernagel B."/>
            <person name="Mayer K.F."/>
            <person name="Olsen O.A."/>
        </authorList>
    </citation>
    <scope>NUCLEOTIDE SEQUENCE [LARGE SCALE GENOMIC DNA]</scope>
    <source>
        <strain evidence="3">cv. AL8/78</strain>
    </source>
</reference>
<accession>A0A453SZ33</accession>
<dbReference type="Proteomes" id="UP000015105">
    <property type="component" value="Chromosome 7D"/>
</dbReference>
<protein>
    <recommendedName>
        <fullName evidence="1">Cathepsin propeptide inhibitor domain-containing protein</fullName>
    </recommendedName>
</protein>
<dbReference type="Gene3D" id="1.10.287.2250">
    <property type="match status" value="2"/>
</dbReference>
<dbReference type="EnsemblPlants" id="AET7Gv21164500.1">
    <property type="protein sequence ID" value="AET7Gv21164500.1"/>
    <property type="gene ID" value="AET7Gv21164500"/>
</dbReference>
<organism evidence="2 3">
    <name type="scientific">Aegilops tauschii subsp. strangulata</name>
    <name type="common">Goatgrass</name>
    <dbReference type="NCBI Taxonomy" id="200361"/>
    <lineage>
        <taxon>Eukaryota</taxon>
        <taxon>Viridiplantae</taxon>
        <taxon>Streptophyta</taxon>
        <taxon>Embryophyta</taxon>
        <taxon>Tracheophyta</taxon>
        <taxon>Spermatophyta</taxon>
        <taxon>Magnoliopsida</taxon>
        <taxon>Liliopsida</taxon>
        <taxon>Poales</taxon>
        <taxon>Poaceae</taxon>
        <taxon>BOP clade</taxon>
        <taxon>Pooideae</taxon>
        <taxon>Triticodae</taxon>
        <taxon>Triticeae</taxon>
        <taxon>Triticinae</taxon>
        <taxon>Aegilops</taxon>
    </lineage>
</organism>
<sequence>AFPSPLHTSHLRAYYPAPRPKFPVMMRTMGAAALLLLLVSLLAAVAATSNTSDSMQMERSEEETRRIFMEWKAEHGKTYSSVAEEEHRYDMFKHRLRDIDQGWHKRGYSAWSWDRERREEETRRIFVEWKAMNDKIYSSIENEEHRYAIFKDALREVDWNNAGYAIGVDTNYQGINKFTDLTEEESNAVCCGFIPKGSEPSPADLSRVAEIQERLRLVYAPPSLWAY</sequence>
<keyword evidence="3" id="KW-1185">Reference proteome</keyword>
<reference evidence="3" key="2">
    <citation type="journal article" date="2017" name="Nat. Plants">
        <title>The Aegilops tauschii genome reveals multiple impacts of transposons.</title>
        <authorList>
            <person name="Zhao G."/>
            <person name="Zou C."/>
            <person name="Li K."/>
            <person name="Wang K."/>
            <person name="Li T."/>
            <person name="Gao L."/>
            <person name="Zhang X."/>
            <person name="Wang H."/>
            <person name="Yang Z."/>
            <person name="Liu X."/>
            <person name="Jiang W."/>
            <person name="Mao L."/>
            <person name="Kong X."/>
            <person name="Jiao Y."/>
            <person name="Jia J."/>
        </authorList>
    </citation>
    <scope>NUCLEOTIDE SEQUENCE [LARGE SCALE GENOMIC DNA]</scope>
    <source>
        <strain evidence="3">cv. AL8/78</strain>
    </source>
</reference>
<dbReference type="InterPro" id="IPR038765">
    <property type="entry name" value="Papain-like_cys_pep_sf"/>
</dbReference>
<reference evidence="2" key="4">
    <citation type="submission" date="2019-03" db="UniProtKB">
        <authorList>
            <consortium name="EnsemblPlants"/>
        </authorList>
    </citation>
    <scope>IDENTIFICATION</scope>
</reference>
<dbReference type="SMART" id="SM00848">
    <property type="entry name" value="Inhibitor_I29"/>
    <property type="match status" value="2"/>
</dbReference>
<feature type="domain" description="Cathepsin propeptide inhibitor" evidence="1">
    <location>
        <begin position="126"/>
        <end position="186"/>
    </location>
</feature>
<evidence type="ECO:0000313" key="3">
    <source>
        <dbReference type="Proteomes" id="UP000015105"/>
    </source>
</evidence>
<reference evidence="2" key="3">
    <citation type="journal article" date="2017" name="Nature">
        <title>Genome sequence of the progenitor of the wheat D genome Aegilops tauschii.</title>
        <authorList>
            <person name="Luo M.C."/>
            <person name="Gu Y.Q."/>
            <person name="Puiu D."/>
            <person name="Wang H."/>
            <person name="Twardziok S.O."/>
            <person name="Deal K.R."/>
            <person name="Huo N."/>
            <person name="Zhu T."/>
            <person name="Wang L."/>
            <person name="Wang Y."/>
            <person name="McGuire P.E."/>
            <person name="Liu S."/>
            <person name="Long H."/>
            <person name="Ramasamy R.K."/>
            <person name="Rodriguez J.C."/>
            <person name="Van S.L."/>
            <person name="Yuan L."/>
            <person name="Wang Z."/>
            <person name="Xia Z."/>
            <person name="Xiao L."/>
            <person name="Anderson O.D."/>
            <person name="Ouyang S."/>
            <person name="Liang Y."/>
            <person name="Zimin A.V."/>
            <person name="Pertea G."/>
            <person name="Qi P."/>
            <person name="Bennetzen J.L."/>
            <person name="Dai X."/>
            <person name="Dawson M.W."/>
            <person name="Muller H.G."/>
            <person name="Kugler K."/>
            <person name="Rivarola-Duarte L."/>
            <person name="Spannagl M."/>
            <person name="Mayer K.F.X."/>
            <person name="Lu F.H."/>
            <person name="Bevan M.W."/>
            <person name="Leroy P."/>
            <person name="Li P."/>
            <person name="You F.M."/>
            <person name="Sun Q."/>
            <person name="Liu Z."/>
            <person name="Lyons E."/>
            <person name="Wicker T."/>
            <person name="Salzberg S.L."/>
            <person name="Devos K.M."/>
            <person name="Dvorak J."/>
        </authorList>
    </citation>
    <scope>NUCLEOTIDE SEQUENCE [LARGE SCALE GENOMIC DNA]</scope>
    <source>
        <strain evidence="2">cv. AL8/78</strain>
    </source>
</reference>
<evidence type="ECO:0000259" key="1">
    <source>
        <dbReference type="SMART" id="SM00848"/>
    </source>
</evidence>
<reference evidence="2" key="5">
    <citation type="journal article" date="2021" name="G3 (Bethesda)">
        <title>Aegilops tauschii genome assembly Aet v5.0 features greater sequence contiguity and improved annotation.</title>
        <authorList>
            <person name="Wang L."/>
            <person name="Zhu T."/>
            <person name="Rodriguez J.C."/>
            <person name="Deal K.R."/>
            <person name="Dubcovsky J."/>
            <person name="McGuire P.E."/>
            <person name="Lux T."/>
            <person name="Spannagl M."/>
            <person name="Mayer K.F.X."/>
            <person name="Baldrich P."/>
            <person name="Meyers B.C."/>
            <person name="Huo N."/>
            <person name="Gu Y.Q."/>
            <person name="Zhou H."/>
            <person name="Devos K.M."/>
            <person name="Bennetzen J.L."/>
            <person name="Unver T."/>
            <person name="Budak H."/>
            <person name="Gulick P.J."/>
            <person name="Galiba G."/>
            <person name="Kalapos B."/>
            <person name="Nelson D.R."/>
            <person name="Li P."/>
            <person name="You F.M."/>
            <person name="Luo M.C."/>
            <person name="Dvorak J."/>
        </authorList>
    </citation>
    <scope>NUCLEOTIDE SEQUENCE [LARGE SCALE GENOMIC DNA]</scope>
    <source>
        <strain evidence="2">cv. AL8/78</strain>
    </source>
</reference>
<evidence type="ECO:0000313" key="2">
    <source>
        <dbReference type="EnsemblPlants" id="AET7Gv21164500.1"/>
    </source>
</evidence>
<dbReference type="STRING" id="200361.A0A453SZ33"/>
<dbReference type="SUPFAM" id="SSF54001">
    <property type="entry name" value="Cysteine proteinases"/>
    <property type="match status" value="2"/>
</dbReference>
<dbReference type="InterPro" id="IPR013201">
    <property type="entry name" value="Prot_inhib_I29"/>
</dbReference>
<proteinExistence type="predicted"/>
<dbReference type="AlphaFoldDB" id="A0A453SZ33"/>
<feature type="domain" description="Cathepsin propeptide inhibitor" evidence="1">
    <location>
        <begin position="68"/>
        <end position="108"/>
    </location>
</feature>
<dbReference type="Gramene" id="AET7Gv21164500.1">
    <property type="protein sequence ID" value="AET7Gv21164500.1"/>
    <property type="gene ID" value="AET7Gv21164500"/>
</dbReference>